<dbReference type="PANTHER" id="PTHR37164">
    <property type="entry name" value="BACTERIOHEMERYTHRIN"/>
    <property type="match status" value="1"/>
</dbReference>
<dbReference type="Proteomes" id="UP000214747">
    <property type="component" value="Unassembled WGS sequence"/>
</dbReference>
<dbReference type="AlphaFoldDB" id="A0A225SWI0"/>
<dbReference type="InterPro" id="IPR012827">
    <property type="entry name" value="Hemerythrin_metal-bd"/>
</dbReference>
<evidence type="ECO:0000259" key="4">
    <source>
        <dbReference type="Pfam" id="PF01814"/>
    </source>
</evidence>
<feature type="domain" description="Hemerythrin-like" evidence="4">
    <location>
        <begin position="28"/>
        <end position="134"/>
    </location>
</feature>
<dbReference type="RefSeq" id="WP_088755613.1">
    <property type="nucleotide sequence ID" value="NZ_NJGV01000011.1"/>
</dbReference>
<dbReference type="EMBL" id="NJGV01000011">
    <property type="protein sequence ID" value="OWY34006.1"/>
    <property type="molecule type" value="Genomic_DNA"/>
</dbReference>
<accession>A0A225SWI0</accession>
<organism evidence="5 6">
    <name type="scientific">Herbaspirillum aquaticum</name>
    <dbReference type="NCBI Taxonomy" id="568783"/>
    <lineage>
        <taxon>Bacteria</taxon>
        <taxon>Pseudomonadati</taxon>
        <taxon>Pseudomonadota</taxon>
        <taxon>Betaproteobacteria</taxon>
        <taxon>Burkholderiales</taxon>
        <taxon>Oxalobacteraceae</taxon>
        <taxon>Herbaspirillum</taxon>
    </lineage>
</organism>
<dbReference type="InterPro" id="IPR050669">
    <property type="entry name" value="Hemerythrin"/>
</dbReference>
<dbReference type="Pfam" id="PF01814">
    <property type="entry name" value="Hemerythrin"/>
    <property type="match status" value="1"/>
</dbReference>
<evidence type="ECO:0000256" key="3">
    <source>
        <dbReference type="ARBA" id="ARBA00023004"/>
    </source>
</evidence>
<evidence type="ECO:0000313" key="5">
    <source>
        <dbReference type="EMBL" id="OWY34006.1"/>
    </source>
</evidence>
<dbReference type="SUPFAM" id="SSF47188">
    <property type="entry name" value="Hemerythrin-like"/>
    <property type="match status" value="1"/>
</dbReference>
<name>A0A225SWI0_9BURK</name>
<dbReference type="GO" id="GO:0046872">
    <property type="term" value="F:metal ion binding"/>
    <property type="evidence" value="ECO:0007669"/>
    <property type="project" value="UniProtKB-KW"/>
</dbReference>
<evidence type="ECO:0000256" key="1">
    <source>
        <dbReference type="ARBA" id="ARBA00010587"/>
    </source>
</evidence>
<dbReference type="InterPro" id="IPR035938">
    <property type="entry name" value="Hemerythrin-like_sf"/>
</dbReference>
<dbReference type="NCBIfam" id="TIGR02481">
    <property type="entry name" value="hemeryth_dom"/>
    <property type="match status" value="1"/>
</dbReference>
<comment type="similarity">
    <text evidence="1">Belongs to the hemerythrin family.</text>
</comment>
<dbReference type="InterPro" id="IPR012312">
    <property type="entry name" value="Hemerythrin-like"/>
</dbReference>
<evidence type="ECO:0000313" key="6">
    <source>
        <dbReference type="Proteomes" id="UP000214747"/>
    </source>
</evidence>
<dbReference type="PANTHER" id="PTHR37164:SF1">
    <property type="entry name" value="BACTERIOHEMERYTHRIN"/>
    <property type="match status" value="1"/>
</dbReference>
<keyword evidence="3" id="KW-0408">Iron</keyword>
<protein>
    <submittedName>
        <fullName evidence="5">Hemerythrin</fullName>
    </submittedName>
</protein>
<dbReference type="Gene3D" id="1.20.120.50">
    <property type="entry name" value="Hemerythrin-like"/>
    <property type="match status" value="1"/>
</dbReference>
<dbReference type="CDD" id="cd12107">
    <property type="entry name" value="Hemerythrin"/>
    <property type="match status" value="1"/>
</dbReference>
<gene>
    <name evidence="5" type="ORF">CEJ45_13495</name>
</gene>
<evidence type="ECO:0000256" key="2">
    <source>
        <dbReference type="ARBA" id="ARBA00022723"/>
    </source>
</evidence>
<proteinExistence type="inferred from homology"/>
<reference evidence="5 6" key="1">
    <citation type="journal article" date="2010" name="Int. J. Syst. Evol. Microbiol.">
        <title>Reclassification of Herbaspirillum putei as a later heterotypic synonym of Herbaspirillum huttiense, with the description of H. huttiense subsp. huttiense subsp. nov. and H. huttiense subsp. putei subsp. nov., comb. nov., and description of Herbaspirillum aquaticum sp. nov.</title>
        <authorList>
            <person name="Dobritsa A.P."/>
            <person name="Reddy M.C."/>
            <person name="Samadpour M."/>
        </authorList>
    </citation>
    <scope>NUCLEOTIDE SEQUENCE [LARGE SCALE GENOMIC DNA]</scope>
    <source>
        <strain evidence="5 6">IEH 4430</strain>
    </source>
</reference>
<keyword evidence="6" id="KW-1185">Reference proteome</keyword>
<sequence length="148" mass="15868">MVPTSERVVSLVPCAGSKGPAQGIPALLAAMDAEHREVLESVAALAVVPPTRFASAYAALVAQIEAGFREEEEMMDQIGYGEIRAHRRDHAELLALLHRLRPYLDDGNAPLADIVMGMIPAMLVRHMAGMDQALALALRMQGTGSGKR</sequence>
<comment type="caution">
    <text evidence="5">The sequence shown here is derived from an EMBL/GenBank/DDBJ whole genome shotgun (WGS) entry which is preliminary data.</text>
</comment>
<keyword evidence="2" id="KW-0479">Metal-binding</keyword>